<name>A0A9P5KUS8_GEOCN</name>
<proteinExistence type="predicted"/>
<keyword evidence="1" id="KW-0812">Transmembrane</keyword>
<gene>
    <name evidence="2" type="ORF">DV451_002185</name>
</gene>
<keyword evidence="1" id="KW-1133">Transmembrane helix</keyword>
<dbReference type="AlphaFoldDB" id="A0A9P5KUS8"/>
<reference evidence="2" key="2">
    <citation type="submission" date="2020-01" db="EMBL/GenBank/DDBJ databases">
        <authorList>
            <person name="Perkins V."/>
            <person name="Lessard M.-H."/>
            <person name="Dugat-Bony E."/>
            <person name="Frenette M."/>
            <person name="Labrie S."/>
        </authorList>
    </citation>
    <scope>NUCLEOTIDE SEQUENCE</scope>
    <source>
        <strain evidence="2">LMA-70</strain>
    </source>
</reference>
<evidence type="ECO:0000313" key="2">
    <source>
        <dbReference type="EMBL" id="KAF5101488.1"/>
    </source>
</evidence>
<evidence type="ECO:0000313" key="3">
    <source>
        <dbReference type="Proteomes" id="UP000750522"/>
    </source>
</evidence>
<reference evidence="2" key="1">
    <citation type="journal article" date="2020" name="Front. Microbiol.">
        <title>Phenotypic and Genetic Characterization of the Cheese Ripening Yeast Geotrichum candidum.</title>
        <authorList>
            <person name="Perkins V."/>
            <person name="Vignola S."/>
            <person name="Lessard M.H."/>
            <person name="Plante P.L."/>
            <person name="Corbeil J."/>
            <person name="Dugat-Bony E."/>
            <person name="Frenette M."/>
            <person name="Labrie S."/>
        </authorList>
    </citation>
    <scope>NUCLEOTIDE SEQUENCE</scope>
    <source>
        <strain evidence="2">LMA-70</strain>
    </source>
</reference>
<dbReference type="Proteomes" id="UP000750522">
    <property type="component" value="Unassembled WGS sequence"/>
</dbReference>
<protein>
    <submittedName>
        <fullName evidence="2">Uncharacterized protein</fullName>
    </submittedName>
</protein>
<comment type="caution">
    <text evidence="2">The sequence shown here is derived from an EMBL/GenBank/DDBJ whole genome shotgun (WGS) entry which is preliminary data.</text>
</comment>
<dbReference type="EMBL" id="QQZK01000037">
    <property type="protein sequence ID" value="KAF5101488.1"/>
    <property type="molecule type" value="Genomic_DNA"/>
</dbReference>
<feature type="transmembrane region" description="Helical" evidence="1">
    <location>
        <begin position="82"/>
        <end position="106"/>
    </location>
</feature>
<evidence type="ECO:0000256" key="1">
    <source>
        <dbReference type="SAM" id="Phobius"/>
    </source>
</evidence>
<keyword evidence="1" id="KW-0472">Membrane</keyword>
<sequence>MAESDKKHKRTLSKKEYWTERLHSLPSQNSDDEDSDYYVDKMSLASGSSDASSIRTGDCIDIENPRLRPGIKEQQKPRRCRLCCTWTFVGFALLLAVLGALFWVILMDCIGKSVL</sequence>
<accession>A0A9P5KUS8</accession>
<organism evidence="2 3">
    <name type="scientific">Geotrichum candidum</name>
    <name type="common">Oospora lactis</name>
    <name type="synonym">Dipodascus geotrichum</name>
    <dbReference type="NCBI Taxonomy" id="1173061"/>
    <lineage>
        <taxon>Eukaryota</taxon>
        <taxon>Fungi</taxon>
        <taxon>Dikarya</taxon>
        <taxon>Ascomycota</taxon>
        <taxon>Saccharomycotina</taxon>
        <taxon>Dipodascomycetes</taxon>
        <taxon>Dipodascales</taxon>
        <taxon>Dipodascaceae</taxon>
        <taxon>Geotrichum</taxon>
    </lineage>
</organism>